<proteinExistence type="inferred from homology"/>
<keyword evidence="8" id="KW-0175">Coiled coil</keyword>
<feature type="domain" description="VHS" evidence="11">
    <location>
        <begin position="13"/>
        <end position="137"/>
    </location>
</feature>
<dbReference type="AlphaFoldDB" id="A0A817Y6V1"/>
<feature type="coiled-coil region" evidence="8">
    <location>
        <begin position="364"/>
        <end position="398"/>
    </location>
</feature>
<keyword evidence="5" id="KW-0967">Endosome</keyword>
<dbReference type="SUPFAM" id="SSF50044">
    <property type="entry name" value="SH3-domain"/>
    <property type="match status" value="1"/>
</dbReference>
<dbReference type="Gene3D" id="1.20.5.1940">
    <property type="match status" value="1"/>
</dbReference>
<comment type="subcellular location">
    <subcellularLocation>
        <location evidence="1">Endosome</location>
    </subcellularLocation>
</comment>
<dbReference type="InterPro" id="IPR001452">
    <property type="entry name" value="SH3_domain"/>
</dbReference>
<evidence type="ECO:0000256" key="8">
    <source>
        <dbReference type="SAM" id="Coils"/>
    </source>
</evidence>
<evidence type="ECO:0000256" key="7">
    <source>
        <dbReference type="PROSITE-ProRule" id="PRU00192"/>
    </source>
</evidence>
<dbReference type="PROSITE" id="PS50002">
    <property type="entry name" value="SH3"/>
    <property type="match status" value="1"/>
</dbReference>
<name>A0A817Y6V1_9BILA</name>
<evidence type="ECO:0000256" key="2">
    <source>
        <dbReference type="ARBA" id="ARBA00009666"/>
    </source>
</evidence>
<evidence type="ECO:0000313" key="14">
    <source>
        <dbReference type="Proteomes" id="UP000663833"/>
    </source>
</evidence>
<organism evidence="12 14">
    <name type="scientific">Rotaria socialis</name>
    <dbReference type="NCBI Taxonomy" id="392032"/>
    <lineage>
        <taxon>Eukaryota</taxon>
        <taxon>Metazoa</taxon>
        <taxon>Spiralia</taxon>
        <taxon>Gnathifera</taxon>
        <taxon>Rotifera</taxon>
        <taxon>Eurotatoria</taxon>
        <taxon>Bdelloidea</taxon>
        <taxon>Philodinida</taxon>
        <taxon>Philodinidae</taxon>
        <taxon>Rotaria</taxon>
    </lineage>
</organism>
<dbReference type="Pfam" id="PF00790">
    <property type="entry name" value="VHS"/>
    <property type="match status" value="1"/>
</dbReference>
<dbReference type="CDD" id="cd21388">
    <property type="entry name" value="GAT_STAM"/>
    <property type="match status" value="1"/>
</dbReference>
<dbReference type="Proteomes" id="UP000663851">
    <property type="component" value="Unassembled WGS sequence"/>
</dbReference>
<comment type="caution">
    <text evidence="12">The sequence shown here is derived from an EMBL/GenBank/DDBJ whole genome shotgun (WGS) entry which is preliminary data.</text>
</comment>
<dbReference type="InterPro" id="IPR036028">
    <property type="entry name" value="SH3-like_dom_sf"/>
</dbReference>
<evidence type="ECO:0000259" key="11">
    <source>
        <dbReference type="PROSITE" id="PS50179"/>
    </source>
</evidence>
<reference evidence="12" key="1">
    <citation type="submission" date="2021-02" db="EMBL/GenBank/DDBJ databases">
        <authorList>
            <person name="Nowell W R."/>
        </authorList>
    </citation>
    <scope>NUCLEOTIDE SEQUENCE</scope>
</reference>
<dbReference type="SMART" id="SM00288">
    <property type="entry name" value="VHS"/>
    <property type="match status" value="1"/>
</dbReference>
<feature type="region of interest" description="Disordered" evidence="9">
    <location>
        <begin position="291"/>
        <end position="310"/>
    </location>
</feature>
<keyword evidence="3 7" id="KW-0728">SH3 domain</keyword>
<evidence type="ECO:0000256" key="9">
    <source>
        <dbReference type="SAM" id="MobiDB-lite"/>
    </source>
</evidence>
<dbReference type="PRINTS" id="PR00452">
    <property type="entry name" value="SH3DOMAIN"/>
</dbReference>
<dbReference type="FunFam" id="2.30.30.40:FF:000072">
    <property type="entry name" value="Unconventional Myosin IB"/>
    <property type="match status" value="1"/>
</dbReference>
<evidence type="ECO:0000259" key="10">
    <source>
        <dbReference type="PROSITE" id="PS50002"/>
    </source>
</evidence>
<keyword evidence="4" id="KW-0813">Transport</keyword>
<evidence type="ECO:0000256" key="4">
    <source>
        <dbReference type="ARBA" id="ARBA00022448"/>
    </source>
</evidence>
<dbReference type="Gene3D" id="2.30.30.40">
    <property type="entry name" value="SH3 Domains"/>
    <property type="match status" value="1"/>
</dbReference>
<evidence type="ECO:0000256" key="5">
    <source>
        <dbReference type="ARBA" id="ARBA00022753"/>
    </source>
</evidence>
<dbReference type="InterPro" id="IPR002014">
    <property type="entry name" value="VHS_dom"/>
</dbReference>
<keyword evidence="6" id="KW-0653">Protein transport</keyword>
<evidence type="ECO:0000256" key="6">
    <source>
        <dbReference type="ARBA" id="ARBA00022927"/>
    </source>
</evidence>
<protein>
    <recommendedName>
        <fullName evidence="15">Class E vacuolar protein-sorting machinery protein HSE1</fullName>
    </recommendedName>
</protein>
<dbReference type="EMBL" id="CAJNYD010001876">
    <property type="protein sequence ID" value="CAF3377757.1"/>
    <property type="molecule type" value="Genomic_DNA"/>
</dbReference>
<dbReference type="InterPro" id="IPR008942">
    <property type="entry name" value="ENTH_VHS"/>
</dbReference>
<evidence type="ECO:0000256" key="3">
    <source>
        <dbReference type="ARBA" id="ARBA00022443"/>
    </source>
</evidence>
<dbReference type="Pfam" id="PF00018">
    <property type="entry name" value="SH3_1"/>
    <property type="match status" value="1"/>
</dbReference>
<dbReference type="PANTHER" id="PTHR45929:SF3">
    <property type="entry name" value="JAK PATHWAY SIGNAL TRANSDUCTION ADAPTOR MOLECULE"/>
    <property type="match status" value="1"/>
</dbReference>
<dbReference type="GO" id="GO:0043328">
    <property type="term" value="P:protein transport to vacuole involved in ubiquitin-dependent protein catabolic process via the multivesicular body sorting pathway"/>
    <property type="evidence" value="ECO:0007669"/>
    <property type="project" value="TreeGrafter"/>
</dbReference>
<dbReference type="SMART" id="SM00326">
    <property type="entry name" value="SH3"/>
    <property type="match status" value="1"/>
</dbReference>
<dbReference type="PANTHER" id="PTHR45929">
    <property type="entry name" value="JAK PATHWAY SIGNAL TRANSDUCTION ADAPTOR MOLECULE"/>
    <property type="match status" value="1"/>
</dbReference>
<dbReference type="InterPro" id="IPR003903">
    <property type="entry name" value="UIM_dom"/>
</dbReference>
<dbReference type="PRINTS" id="PR01887">
    <property type="entry name" value="SPECTRNALPHA"/>
</dbReference>
<dbReference type="GO" id="GO:0035091">
    <property type="term" value="F:phosphatidylinositol binding"/>
    <property type="evidence" value="ECO:0007669"/>
    <property type="project" value="InterPro"/>
</dbReference>
<evidence type="ECO:0000256" key="1">
    <source>
        <dbReference type="ARBA" id="ARBA00004177"/>
    </source>
</evidence>
<dbReference type="SUPFAM" id="SSF48464">
    <property type="entry name" value="ENTH/VHS domain"/>
    <property type="match status" value="1"/>
</dbReference>
<evidence type="ECO:0000313" key="12">
    <source>
        <dbReference type="EMBL" id="CAF3377757.1"/>
    </source>
</evidence>
<comment type="similarity">
    <text evidence="2">Belongs to the STAM family.</text>
</comment>
<dbReference type="Proteomes" id="UP000663833">
    <property type="component" value="Unassembled WGS sequence"/>
</dbReference>
<dbReference type="InterPro" id="IPR050670">
    <property type="entry name" value="STAM"/>
</dbReference>
<dbReference type="GO" id="GO:0033565">
    <property type="term" value="C:ESCRT-0 complex"/>
    <property type="evidence" value="ECO:0007669"/>
    <property type="project" value="TreeGrafter"/>
</dbReference>
<feature type="region of interest" description="Disordered" evidence="9">
    <location>
        <begin position="508"/>
        <end position="527"/>
    </location>
</feature>
<dbReference type="EMBL" id="CAJOBO010001581">
    <property type="protein sequence ID" value="CAF4391902.1"/>
    <property type="molecule type" value="Genomic_DNA"/>
</dbReference>
<dbReference type="Gene3D" id="1.25.40.90">
    <property type="match status" value="1"/>
</dbReference>
<feature type="domain" description="SH3" evidence="10">
    <location>
        <begin position="226"/>
        <end position="285"/>
    </location>
</feature>
<sequence>MANKSFQVALEAATNENNTEENWDRILEVCDYVKNGQIKPNELLEQITKRLKQTRRTKLQMNTLILFDAAVKNCGQTFHQLFTSRATMNVLVEIIDDTRTENIVRNRIGSLLKQWMEDPEFKDKAQYAMLGATYKKLTIEKGYTFVDGSNSISISAAAAPAPSAAGRRTQDDLLAKREEEEFAKAIALSMQEANQSKSQQPVSNSLYPSMQQSNGTNVTATTTMSGNEKKAKALYDFEAAEDNEVTFKAGDILTITDDSDQHWWKGINNGVEGLFPANFVTKNLQQQIDMPTQSNGASNKTANELNQKQQRQNEIVKDQVVIDERLIDRCLAMLQNADPTGEIEADSNEMLMLEDTCYAMGPLIDHELEKVDRKHVQLEELNKNLREAMELYHRLMEEGRIRAAQVKTNAAQLANQMYQQQQSQIPPQPYYQVHPGLQTQPAIPQQQQVIMYQNPQLYNQLPPQTQQSMPYIPQQPAGAYYVDPNLQQQQQQQQQQHMMYSMPPNMINTLQQQQQQQQQPTAHSEAQ</sequence>
<dbReference type="PROSITE" id="PS50330">
    <property type="entry name" value="UIM"/>
    <property type="match status" value="1"/>
</dbReference>
<feature type="region of interest" description="Disordered" evidence="9">
    <location>
        <begin position="194"/>
        <end position="224"/>
    </location>
</feature>
<accession>A0A817Y6V1</accession>
<dbReference type="SMART" id="SM00726">
    <property type="entry name" value="UIM"/>
    <property type="match status" value="1"/>
</dbReference>
<dbReference type="PROSITE" id="PS50179">
    <property type="entry name" value="VHS"/>
    <property type="match status" value="1"/>
</dbReference>
<evidence type="ECO:0008006" key="15">
    <source>
        <dbReference type="Google" id="ProtNLM"/>
    </source>
</evidence>
<gene>
    <name evidence="13" type="ORF">HFQ381_LOCUS19466</name>
    <name evidence="12" type="ORF">LUA448_LOCUS15476</name>
</gene>
<evidence type="ECO:0000313" key="13">
    <source>
        <dbReference type="EMBL" id="CAF4391902.1"/>
    </source>
</evidence>
<dbReference type="GO" id="GO:0043130">
    <property type="term" value="F:ubiquitin binding"/>
    <property type="evidence" value="ECO:0007669"/>
    <property type="project" value="InterPro"/>
</dbReference>